<dbReference type="HAMAP" id="MF_00003">
    <property type="entry name" value="RbfA"/>
    <property type="match status" value="1"/>
</dbReference>
<comment type="function">
    <text evidence="2">One of several proteins that assist in the late maturation steps of the functional core of the 30S ribosomal subunit. Associates with free 30S ribosomal subunits (but not with 30S subunits that are part of 70S ribosomes or polysomes). Required for efficient processing of 16S rRNA. May interact with the 5'-terminal helix region of 16S rRNA.</text>
</comment>
<dbReference type="EMBL" id="JACPNR010000013">
    <property type="protein sequence ID" value="MBI2679240.1"/>
    <property type="molecule type" value="Genomic_DNA"/>
</dbReference>
<reference evidence="3" key="1">
    <citation type="submission" date="2020-07" db="EMBL/GenBank/DDBJ databases">
        <title>Huge and variable diversity of episymbiotic CPR bacteria and DPANN archaea in groundwater ecosystems.</title>
        <authorList>
            <person name="He C.Y."/>
            <person name="Keren R."/>
            <person name="Whittaker M."/>
            <person name="Farag I.F."/>
            <person name="Doudna J."/>
            <person name="Cate J.H.D."/>
            <person name="Banfield J.F."/>
        </authorList>
    </citation>
    <scope>NUCLEOTIDE SEQUENCE</scope>
    <source>
        <strain evidence="3">NC_groundwater_580_Pr5_B-0.1um_64_19</strain>
    </source>
</reference>
<dbReference type="GO" id="GO:0043024">
    <property type="term" value="F:ribosomal small subunit binding"/>
    <property type="evidence" value="ECO:0007669"/>
    <property type="project" value="TreeGrafter"/>
</dbReference>
<proteinExistence type="inferred from homology"/>
<accession>A0A932ERU8</accession>
<protein>
    <recommendedName>
        <fullName evidence="2">Ribosome-binding factor A</fullName>
    </recommendedName>
</protein>
<gene>
    <name evidence="2 3" type="primary">rbfA</name>
    <name evidence="3" type="ORF">HYX28_10715</name>
</gene>
<evidence type="ECO:0000313" key="3">
    <source>
        <dbReference type="EMBL" id="MBI2679240.1"/>
    </source>
</evidence>
<dbReference type="Pfam" id="PF02033">
    <property type="entry name" value="RBFA"/>
    <property type="match status" value="1"/>
</dbReference>
<dbReference type="PANTHER" id="PTHR33515:SF1">
    <property type="entry name" value="RIBOSOME-BINDING FACTOR A, CHLOROPLASTIC-RELATED"/>
    <property type="match status" value="1"/>
</dbReference>
<dbReference type="GO" id="GO:0005829">
    <property type="term" value="C:cytosol"/>
    <property type="evidence" value="ECO:0007669"/>
    <property type="project" value="TreeGrafter"/>
</dbReference>
<dbReference type="SUPFAM" id="SSF89919">
    <property type="entry name" value="Ribosome-binding factor A, RbfA"/>
    <property type="match status" value="1"/>
</dbReference>
<comment type="subunit">
    <text evidence="2">Monomer. Binds 30S ribosomal subunits, but not 50S ribosomal subunits or 70S ribosomes.</text>
</comment>
<evidence type="ECO:0000313" key="4">
    <source>
        <dbReference type="Proteomes" id="UP000779809"/>
    </source>
</evidence>
<evidence type="ECO:0000256" key="2">
    <source>
        <dbReference type="HAMAP-Rule" id="MF_00003"/>
    </source>
</evidence>
<evidence type="ECO:0000256" key="1">
    <source>
        <dbReference type="ARBA" id="ARBA00022517"/>
    </source>
</evidence>
<keyword evidence="1 2" id="KW-0690">Ribosome biogenesis</keyword>
<comment type="caution">
    <text evidence="3">The sequence shown here is derived from an EMBL/GenBank/DDBJ whole genome shotgun (WGS) entry which is preliminary data.</text>
</comment>
<dbReference type="GO" id="GO:0030490">
    <property type="term" value="P:maturation of SSU-rRNA"/>
    <property type="evidence" value="ECO:0007669"/>
    <property type="project" value="UniProtKB-UniRule"/>
</dbReference>
<dbReference type="InterPro" id="IPR015946">
    <property type="entry name" value="KH_dom-like_a/b"/>
</dbReference>
<dbReference type="Gene3D" id="3.30.300.20">
    <property type="match status" value="1"/>
</dbReference>
<sequence length="120" mass="13576">MFDRGAQHHHDRLEDTVREEITALLEGGLADPRIGLVTVNVVELMPKGKTAHVYVTVLGSEAEAEETLAALRAAKGYIRHELALRLQARKAPDLMFHLDRSDIITKKLEAVREREKRKRS</sequence>
<dbReference type="Proteomes" id="UP000779809">
    <property type="component" value="Unassembled WGS sequence"/>
</dbReference>
<organism evidence="3 4">
    <name type="scientific">Candidatus Korobacter versatilis</name>
    <dbReference type="NCBI Taxonomy" id="658062"/>
    <lineage>
        <taxon>Bacteria</taxon>
        <taxon>Pseudomonadati</taxon>
        <taxon>Acidobacteriota</taxon>
        <taxon>Terriglobia</taxon>
        <taxon>Terriglobales</taxon>
        <taxon>Candidatus Korobacteraceae</taxon>
        <taxon>Candidatus Korobacter</taxon>
    </lineage>
</organism>
<dbReference type="InterPro" id="IPR023799">
    <property type="entry name" value="RbfA_dom_sf"/>
</dbReference>
<dbReference type="NCBIfam" id="TIGR00082">
    <property type="entry name" value="rbfA"/>
    <property type="match status" value="1"/>
</dbReference>
<dbReference type="AlphaFoldDB" id="A0A932ERU8"/>
<name>A0A932ERU8_9BACT</name>
<dbReference type="InterPro" id="IPR000238">
    <property type="entry name" value="RbfA"/>
</dbReference>
<comment type="similarity">
    <text evidence="2">Belongs to the RbfA family.</text>
</comment>
<comment type="subcellular location">
    <subcellularLocation>
        <location evidence="2">Cytoplasm</location>
    </subcellularLocation>
</comment>
<keyword evidence="2" id="KW-0963">Cytoplasm</keyword>
<dbReference type="PANTHER" id="PTHR33515">
    <property type="entry name" value="RIBOSOME-BINDING FACTOR A, CHLOROPLASTIC-RELATED"/>
    <property type="match status" value="1"/>
</dbReference>